<evidence type="ECO:0000259" key="2">
    <source>
        <dbReference type="Pfam" id="PF13400"/>
    </source>
</evidence>
<feature type="chain" id="PRO_5016288657" description="Putative Flp pilus-assembly TadG-like N-terminal domain-containing protein" evidence="1">
    <location>
        <begin position="22"/>
        <end position="539"/>
    </location>
</feature>
<dbReference type="InterPro" id="IPR028087">
    <property type="entry name" value="Tad_N"/>
</dbReference>
<dbReference type="Gene3D" id="3.40.50.410">
    <property type="entry name" value="von Willebrand factor, type A domain"/>
    <property type="match status" value="1"/>
</dbReference>
<dbReference type="RefSeq" id="WP_109868815.1">
    <property type="nucleotide sequence ID" value="NZ_QGNA01000001.1"/>
</dbReference>
<organism evidence="3 4">
    <name type="scientific">Falsiroseomonas bella</name>
    <dbReference type="NCBI Taxonomy" id="2184016"/>
    <lineage>
        <taxon>Bacteria</taxon>
        <taxon>Pseudomonadati</taxon>
        <taxon>Pseudomonadota</taxon>
        <taxon>Alphaproteobacteria</taxon>
        <taxon>Acetobacterales</taxon>
        <taxon>Roseomonadaceae</taxon>
        <taxon>Falsiroseomonas</taxon>
    </lineage>
</organism>
<feature type="signal peptide" evidence="1">
    <location>
        <begin position="1"/>
        <end position="21"/>
    </location>
</feature>
<evidence type="ECO:0000313" key="3">
    <source>
        <dbReference type="EMBL" id="PWS38194.1"/>
    </source>
</evidence>
<sequence>MDKRGTTAALTAMMMASMIGAAGLAVDSTRIWLVETRLRTAVDAAALAAARRLTDPNRDSEAAAVFWAHFTQRDGTRGYLGATIGDPQISLAAPGSTALTVQASATIGTTLFGVLSNASVVRTERTTVQRGGSGLELAIVVDQTASMRDPAGGGIAGTKLDAARTAIHTMLDVLYGGRDTQQNLYVSVVPFARTINIGSGNSAMLDTSNMPAGWTLGGWSGCVEARRNGHDTTDAAPTGAARFRPYFWESTYRRVGTVGSGRCVSGNAYPGSNNNTRFCHGDNDWPTAAGAPTQSQLNANKMYDTLRDAGMAHADSIGPNLLCAMTPIQPLTARRSQVNAALASIVAPQRSGGTTTAVGLQGAWYTLSPNWQGYWQNPNAGIPNTPNLPLPYNTPNMRKVVVILTDGDNNWQPPYGASCGASDDGVCPSANGTELIYNAYGRVADYNARFPSARISPVTQTNADARLDERFAAVCEAMKAPGVNITVYVIGFQVANAHRARLQACASSPAHYLESPNAAQLQAVFQQVGAQLASVRITD</sequence>
<accession>A0A317FGI5</accession>
<proteinExistence type="predicted"/>
<evidence type="ECO:0000256" key="1">
    <source>
        <dbReference type="SAM" id="SignalP"/>
    </source>
</evidence>
<dbReference type="EMBL" id="QGNA01000001">
    <property type="protein sequence ID" value="PWS38194.1"/>
    <property type="molecule type" value="Genomic_DNA"/>
</dbReference>
<keyword evidence="4" id="KW-1185">Reference proteome</keyword>
<dbReference type="InterPro" id="IPR036465">
    <property type="entry name" value="vWFA_dom_sf"/>
</dbReference>
<dbReference type="SUPFAM" id="SSF53300">
    <property type="entry name" value="vWA-like"/>
    <property type="match status" value="1"/>
</dbReference>
<protein>
    <recommendedName>
        <fullName evidence="2">Putative Flp pilus-assembly TadG-like N-terminal domain-containing protein</fullName>
    </recommendedName>
</protein>
<dbReference type="Proteomes" id="UP000245765">
    <property type="component" value="Unassembled WGS sequence"/>
</dbReference>
<evidence type="ECO:0000313" key="4">
    <source>
        <dbReference type="Proteomes" id="UP000245765"/>
    </source>
</evidence>
<dbReference type="Pfam" id="PF13400">
    <property type="entry name" value="Tad"/>
    <property type="match status" value="1"/>
</dbReference>
<comment type="caution">
    <text evidence="3">The sequence shown here is derived from an EMBL/GenBank/DDBJ whole genome shotgun (WGS) entry which is preliminary data.</text>
</comment>
<name>A0A317FGI5_9PROT</name>
<keyword evidence="1" id="KW-0732">Signal</keyword>
<dbReference type="AlphaFoldDB" id="A0A317FGI5"/>
<reference evidence="4" key="1">
    <citation type="submission" date="2018-05" db="EMBL/GenBank/DDBJ databases">
        <authorList>
            <person name="Du Z."/>
            <person name="Wang X."/>
        </authorList>
    </citation>
    <scope>NUCLEOTIDE SEQUENCE [LARGE SCALE GENOMIC DNA]</scope>
    <source>
        <strain evidence="4">CQN31</strain>
    </source>
</reference>
<dbReference type="OrthoDB" id="7522752at2"/>
<gene>
    <name evidence="3" type="ORF">DFH01_02530</name>
</gene>
<feature type="domain" description="Putative Flp pilus-assembly TadG-like N-terminal" evidence="2">
    <location>
        <begin position="5"/>
        <end position="51"/>
    </location>
</feature>